<dbReference type="STRING" id="945553.A0A0D2NHW2"/>
<dbReference type="EMBL" id="KN817587">
    <property type="protein sequence ID" value="KJA18549.1"/>
    <property type="molecule type" value="Genomic_DNA"/>
</dbReference>
<keyword evidence="2" id="KW-1185">Reference proteome</keyword>
<accession>A0A0D2NHW2</accession>
<evidence type="ECO:0000313" key="1">
    <source>
        <dbReference type="EMBL" id="KJA18549.1"/>
    </source>
</evidence>
<dbReference type="GO" id="GO:0005829">
    <property type="term" value="C:cytosol"/>
    <property type="evidence" value="ECO:0007669"/>
    <property type="project" value="TreeGrafter"/>
</dbReference>
<gene>
    <name evidence="1" type="ORF">HYPSUDRAFT_144807</name>
</gene>
<evidence type="ECO:0008006" key="3">
    <source>
        <dbReference type="Google" id="ProtNLM"/>
    </source>
</evidence>
<dbReference type="InterPro" id="IPR005269">
    <property type="entry name" value="LOG"/>
</dbReference>
<dbReference type="GO" id="GO:0016799">
    <property type="term" value="F:hydrolase activity, hydrolyzing N-glycosyl compounds"/>
    <property type="evidence" value="ECO:0007669"/>
    <property type="project" value="TreeGrafter"/>
</dbReference>
<dbReference type="Proteomes" id="UP000054270">
    <property type="component" value="Unassembled WGS sequence"/>
</dbReference>
<feature type="non-terminal residue" evidence="1">
    <location>
        <position position="1"/>
    </location>
</feature>
<dbReference type="PANTHER" id="PTHR31223:SF70">
    <property type="entry name" value="LOG FAMILY PROTEIN YJL055W"/>
    <property type="match status" value="1"/>
</dbReference>
<dbReference type="Pfam" id="PF03641">
    <property type="entry name" value="Lysine_decarbox"/>
    <property type="match status" value="1"/>
</dbReference>
<dbReference type="InterPro" id="IPR031100">
    <property type="entry name" value="LOG_fam"/>
</dbReference>
<protein>
    <recommendedName>
        <fullName evidence="3">Cytokinin riboside 5'-monophosphate phosphoribohydrolase</fullName>
    </recommendedName>
</protein>
<reference evidence="2" key="1">
    <citation type="submission" date="2014-04" db="EMBL/GenBank/DDBJ databases">
        <title>Evolutionary Origins and Diversification of the Mycorrhizal Mutualists.</title>
        <authorList>
            <consortium name="DOE Joint Genome Institute"/>
            <consortium name="Mycorrhizal Genomics Consortium"/>
            <person name="Kohler A."/>
            <person name="Kuo A."/>
            <person name="Nagy L.G."/>
            <person name="Floudas D."/>
            <person name="Copeland A."/>
            <person name="Barry K.W."/>
            <person name="Cichocki N."/>
            <person name="Veneault-Fourrey C."/>
            <person name="LaButti K."/>
            <person name="Lindquist E.A."/>
            <person name="Lipzen A."/>
            <person name="Lundell T."/>
            <person name="Morin E."/>
            <person name="Murat C."/>
            <person name="Riley R."/>
            <person name="Ohm R."/>
            <person name="Sun H."/>
            <person name="Tunlid A."/>
            <person name="Henrissat B."/>
            <person name="Grigoriev I.V."/>
            <person name="Hibbett D.S."/>
            <person name="Martin F."/>
        </authorList>
    </citation>
    <scope>NUCLEOTIDE SEQUENCE [LARGE SCALE GENOMIC DNA]</scope>
    <source>
        <strain evidence="2">FD-334 SS-4</strain>
    </source>
</reference>
<dbReference type="GO" id="GO:0009691">
    <property type="term" value="P:cytokinin biosynthetic process"/>
    <property type="evidence" value="ECO:0007669"/>
    <property type="project" value="InterPro"/>
</dbReference>
<evidence type="ECO:0000313" key="2">
    <source>
        <dbReference type="Proteomes" id="UP000054270"/>
    </source>
</evidence>
<dbReference type="OrthoDB" id="414463at2759"/>
<dbReference type="NCBIfam" id="TIGR00730">
    <property type="entry name" value="Rossman fold protein, TIGR00730 family"/>
    <property type="match status" value="1"/>
</dbReference>
<dbReference type="AlphaFoldDB" id="A0A0D2NHW2"/>
<dbReference type="SUPFAM" id="SSF102405">
    <property type="entry name" value="MCP/YpsA-like"/>
    <property type="match status" value="1"/>
</dbReference>
<organism evidence="1 2">
    <name type="scientific">Hypholoma sublateritium (strain FD-334 SS-4)</name>
    <dbReference type="NCBI Taxonomy" id="945553"/>
    <lineage>
        <taxon>Eukaryota</taxon>
        <taxon>Fungi</taxon>
        <taxon>Dikarya</taxon>
        <taxon>Basidiomycota</taxon>
        <taxon>Agaricomycotina</taxon>
        <taxon>Agaricomycetes</taxon>
        <taxon>Agaricomycetidae</taxon>
        <taxon>Agaricales</taxon>
        <taxon>Agaricineae</taxon>
        <taxon>Strophariaceae</taxon>
        <taxon>Hypholoma</taxon>
    </lineage>
</organism>
<dbReference type="Gene3D" id="3.40.50.450">
    <property type="match status" value="1"/>
</dbReference>
<dbReference type="PANTHER" id="PTHR31223">
    <property type="entry name" value="LOG FAMILY PROTEIN YJL055W"/>
    <property type="match status" value="1"/>
</dbReference>
<dbReference type="OMA" id="HQKPIGL"/>
<sequence>VAVYCGSSIGNSAAFSTAAESLGSALAAANRTLVYGGGSKGIMGIVSGSVLEHGGKVIGVIPQAMVAAGGEKDKVDENDAAVQLNEIGRETAIDSMHERKVQMALRSAGFVGLPGGFGTFEEVLEVTTWTQLGIHDKPVVLLNVLSFWDPLRILIKSSIEAGFIKPSSERLIVFVDGPADKSKHEHHNWGKAALEALDGWQRGHNSGLFKWDIGSKHEVDFKETYT</sequence>
<name>A0A0D2NHW2_HYPSF</name>
<proteinExistence type="predicted"/>